<name>A0A8J6BG66_9EUKA</name>
<keyword evidence="3" id="KW-0999">Mitochondrion inner membrane</keyword>
<reference evidence="9" key="1">
    <citation type="submission" date="2021-05" db="EMBL/GenBank/DDBJ databases">
        <title>A free-living protist that lacks canonical eukaryotic 1 DNA replication and segregation systems.</title>
        <authorList>
            <person name="Salas-Leiva D.E."/>
            <person name="Tromer E.C."/>
            <person name="Curtis B.A."/>
            <person name="Jerlstrom-Hultqvist J."/>
            <person name="Kolisko M."/>
            <person name="Yi Z."/>
            <person name="Salas-Leiva J.S."/>
            <person name="Gallot-Lavallee L."/>
            <person name="Kops G.J.P.L."/>
            <person name="Archibald J.M."/>
            <person name="Simpson A.G.B."/>
            <person name="Roger A.J."/>
        </authorList>
    </citation>
    <scope>NUCLEOTIDE SEQUENCE</scope>
    <source>
        <strain evidence="9">BICM</strain>
    </source>
</reference>
<dbReference type="GO" id="GO:0001671">
    <property type="term" value="F:ATPase activator activity"/>
    <property type="evidence" value="ECO:0007669"/>
    <property type="project" value="TreeGrafter"/>
</dbReference>
<evidence type="ECO:0000256" key="7">
    <source>
        <dbReference type="ARBA" id="ARBA00038105"/>
    </source>
</evidence>
<dbReference type="Pfam" id="PF00226">
    <property type="entry name" value="DnaJ"/>
    <property type="match status" value="1"/>
</dbReference>
<keyword evidence="6" id="KW-0472">Membrane</keyword>
<evidence type="ECO:0000256" key="3">
    <source>
        <dbReference type="ARBA" id="ARBA00022792"/>
    </source>
</evidence>
<evidence type="ECO:0000313" key="9">
    <source>
        <dbReference type="EMBL" id="KAG9396822.1"/>
    </source>
</evidence>
<dbReference type="EMBL" id="JAHDYR010000005">
    <property type="protein sequence ID" value="KAG9396822.1"/>
    <property type="molecule type" value="Genomic_DNA"/>
</dbReference>
<dbReference type="SMART" id="SM00271">
    <property type="entry name" value="DnaJ"/>
    <property type="match status" value="1"/>
</dbReference>
<dbReference type="GO" id="GO:0001405">
    <property type="term" value="C:PAM complex, Tim23 associated import motor"/>
    <property type="evidence" value="ECO:0007669"/>
    <property type="project" value="TreeGrafter"/>
</dbReference>
<keyword evidence="4" id="KW-1133">Transmembrane helix</keyword>
<dbReference type="PANTHER" id="PTHR12763">
    <property type="match status" value="1"/>
</dbReference>
<dbReference type="CDD" id="cd06257">
    <property type="entry name" value="DnaJ"/>
    <property type="match status" value="1"/>
</dbReference>
<dbReference type="PANTHER" id="PTHR12763:SF28">
    <property type="entry name" value="GEO10507P1-RELATED"/>
    <property type="match status" value="1"/>
</dbReference>
<evidence type="ECO:0000256" key="6">
    <source>
        <dbReference type="ARBA" id="ARBA00023136"/>
    </source>
</evidence>
<evidence type="ECO:0000313" key="10">
    <source>
        <dbReference type="Proteomes" id="UP000717585"/>
    </source>
</evidence>
<accession>A0A8J6BG66</accession>
<comment type="similarity">
    <text evidence="7">Belongs to the TIM14 family.</text>
</comment>
<evidence type="ECO:0000256" key="2">
    <source>
        <dbReference type="ARBA" id="ARBA00022692"/>
    </source>
</evidence>
<evidence type="ECO:0000256" key="1">
    <source>
        <dbReference type="ARBA" id="ARBA00004434"/>
    </source>
</evidence>
<sequence length="117" mass="12427">MSLLAAASRYPRVAAIATGIAVASASLLTISTVSSVLPAQSISFSVPRSYRGDFYNEMNKGEAALILGVPRSASHKEISTRHKKMLMTNHPDRGGSSLLASKINEAKDVLTGKKAKR</sequence>
<comment type="caution">
    <text evidence="9">The sequence shown here is derived from an EMBL/GenBank/DDBJ whole genome shotgun (WGS) entry which is preliminary data.</text>
</comment>
<dbReference type="Gene3D" id="1.10.287.110">
    <property type="entry name" value="DnaJ domain"/>
    <property type="match status" value="1"/>
</dbReference>
<gene>
    <name evidence="9" type="ORF">J8273_1865</name>
</gene>
<evidence type="ECO:0000259" key="8">
    <source>
        <dbReference type="PROSITE" id="PS50076"/>
    </source>
</evidence>
<dbReference type="GO" id="GO:0030150">
    <property type="term" value="P:protein import into mitochondrial matrix"/>
    <property type="evidence" value="ECO:0007669"/>
    <property type="project" value="TreeGrafter"/>
</dbReference>
<evidence type="ECO:0000256" key="4">
    <source>
        <dbReference type="ARBA" id="ARBA00022989"/>
    </source>
</evidence>
<dbReference type="FunFam" id="1.10.287.110:FF:000001">
    <property type="entry name" value="Import inner membrane translocase subunit tim14"/>
    <property type="match status" value="1"/>
</dbReference>
<evidence type="ECO:0000256" key="5">
    <source>
        <dbReference type="ARBA" id="ARBA00023128"/>
    </source>
</evidence>
<feature type="domain" description="J" evidence="8">
    <location>
        <begin position="62"/>
        <end position="117"/>
    </location>
</feature>
<keyword evidence="10" id="KW-1185">Reference proteome</keyword>
<proteinExistence type="inferred from homology"/>
<dbReference type="PROSITE" id="PS50076">
    <property type="entry name" value="DNAJ_2"/>
    <property type="match status" value="1"/>
</dbReference>
<keyword evidence="2" id="KW-0812">Transmembrane</keyword>
<dbReference type="InterPro" id="IPR036869">
    <property type="entry name" value="J_dom_sf"/>
</dbReference>
<dbReference type="InterPro" id="IPR001623">
    <property type="entry name" value="DnaJ_domain"/>
</dbReference>
<dbReference type="SUPFAM" id="SSF46565">
    <property type="entry name" value="Chaperone J-domain"/>
    <property type="match status" value="1"/>
</dbReference>
<dbReference type="AlphaFoldDB" id="A0A8J6BG66"/>
<dbReference type="OrthoDB" id="240298at2759"/>
<keyword evidence="5" id="KW-0496">Mitochondrion</keyword>
<protein>
    <submittedName>
        <fullName evidence="9">Pam18</fullName>
    </submittedName>
</protein>
<organism evidence="9 10">
    <name type="scientific">Carpediemonas membranifera</name>
    <dbReference type="NCBI Taxonomy" id="201153"/>
    <lineage>
        <taxon>Eukaryota</taxon>
        <taxon>Metamonada</taxon>
        <taxon>Carpediemonas-like organisms</taxon>
        <taxon>Carpediemonas</taxon>
    </lineage>
</organism>
<comment type="subcellular location">
    <subcellularLocation>
        <location evidence="1">Mitochondrion inner membrane</location>
        <topology evidence="1">Single-pass membrane protein</topology>
    </subcellularLocation>
</comment>
<dbReference type="Proteomes" id="UP000717585">
    <property type="component" value="Unassembled WGS sequence"/>
</dbReference>